<feature type="transmembrane region" description="Helical" evidence="1">
    <location>
        <begin position="102"/>
        <end position="125"/>
    </location>
</feature>
<keyword evidence="1" id="KW-1133">Transmembrane helix</keyword>
<dbReference type="AlphaFoldDB" id="A0A0E4HCW2"/>
<dbReference type="HOGENOM" id="CLU_098268_0_0_9"/>
<dbReference type="EMBL" id="LN831776">
    <property type="protein sequence ID" value="CQR56956.1"/>
    <property type="molecule type" value="Genomic_DNA"/>
</dbReference>
<sequence length="222" mass="25329">MTAHSAPAIYIQLKNRVTVPKGKGVLLRDVAYLITDPEWREPLYSLLLLDPVQSDGNLILIDLLTVIPKIHELVPGADIQPIGEGRTLVQIEGPVEARKPSIALFVLVWLLLFFGSALTIMNFHADVSMLEVQVRIVEMLTGRRDEHPYVFQIAYSLGIGFGMVIFFNHLFKKKWNEEPTPLEVEMFLYQKNIDHYVVNEEYSKMKNNGDESSRRPGRGKRL</sequence>
<feature type="domain" description="Stage V sporulation protein AA" evidence="2">
    <location>
        <begin position="8"/>
        <end position="92"/>
    </location>
</feature>
<organism evidence="3 4">
    <name type="scientific">Paenibacillus riograndensis SBR5</name>
    <dbReference type="NCBI Taxonomy" id="1073571"/>
    <lineage>
        <taxon>Bacteria</taxon>
        <taxon>Bacillati</taxon>
        <taxon>Bacillota</taxon>
        <taxon>Bacilli</taxon>
        <taxon>Bacillales</taxon>
        <taxon>Paenibacillaceae</taxon>
        <taxon>Paenibacillus</taxon>
        <taxon>Paenibacillus sonchi group</taxon>
    </lineage>
</organism>
<proteinExistence type="predicted"/>
<dbReference type="Gene3D" id="2.60.480.10">
    <property type="entry name" value="eubacterium ventriosum atcc domain"/>
    <property type="match status" value="1"/>
</dbReference>
<keyword evidence="1" id="KW-0812">Transmembrane</keyword>
<evidence type="ECO:0000256" key="1">
    <source>
        <dbReference type="SAM" id="Phobius"/>
    </source>
</evidence>
<dbReference type="KEGG" id="pri:PRIO_4554"/>
<dbReference type="InterPro" id="IPR038548">
    <property type="entry name" value="SporV_AA_N_sf"/>
</dbReference>
<feature type="transmembrane region" description="Helical" evidence="1">
    <location>
        <begin position="149"/>
        <end position="171"/>
    </location>
</feature>
<evidence type="ECO:0000259" key="2">
    <source>
        <dbReference type="Pfam" id="PF12164"/>
    </source>
</evidence>
<gene>
    <name evidence="3" type="primary">spoVAA</name>
    <name evidence="3" type="ORF">PRIO_4554</name>
</gene>
<dbReference type="Proteomes" id="UP000033163">
    <property type="component" value="Chromosome I"/>
</dbReference>
<dbReference type="Pfam" id="PF12164">
    <property type="entry name" value="SporV_AA"/>
    <property type="match status" value="1"/>
</dbReference>
<dbReference type="PATRIC" id="fig|1073571.4.peg.4883"/>
<keyword evidence="1" id="KW-0472">Membrane</keyword>
<name>A0A0E4HCW2_9BACL</name>
<dbReference type="RefSeq" id="WP_020427260.1">
    <property type="nucleotide sequence ID" value="NZ_AGBD01000330.1"/>
</dbReference>
<dbReference type="STRING" id="483937.AMQ84_19580"/>
<protein>
    <submittedName>
        <fullName evidence="3">Stage V sporulation protein AA</fullName>
    </submittedName>
</protein>
<reference evidence="4" key="1">
    <citation type="submission" date="2015-03" db="EMBL/GenBank/DDBJ databases">
        <authorList>
            <person name="Wibberg D."/>
        </authorList>
    </citation>
    <scope>NUCLEOTIDE SEQUENCE [LARGE SCALE GENOMIC DNA]</scope>
</reference>
<accession>A0A0E4HCW2</accession>
<evidence type="ECO:0000313" key="3">
    <source>
        <dbReference type="EMBL" id="CQR56956.1"/>
    </source>
</evidence>
<dbReference type="InterPro" id="IPR021997">
    <property type="entry name" value="SporV_AA"/>
</dbReference>
<evidence type="ECO:0000313" key="4">
    <source>
        <dbReference type="Proteomes" id="UP000033163"/>
    </source>
</evidence>